<name>A0A8J2PGQ0_9HEXA</name>
<organism evidence="1 2">
    <name type="scientific">Allacma fusca</name>
    <dbReference type="NCBI Taxonomy" id="39272"/>
    <lineage>
        <taxon>Eukaryota</taxon>
        <taxon>Metazoa</taxon>
        <taxon>Ecdysozoa</taxon>
        <taxon>Arthropoda</taxon>
        <taxon>Hexapoda</taxon>
        <taxon>Collembola</taxon>
        <taxon>Symphypleona</taxon>
        <taxon>Sminthuridae</taxon>
        <taxon>Allacma</taxon>
    </lineage>
</organism>
<protein>
    <submittedName>
        <fullName evidence="1">Uncharacterized protein</fullName>
    </submittedName>
</protein>
<feature type="non-terminal residue" evidence="1">
    <location>
        <position position="41"/>
    </location>
</feature>
<keyword evidence="2" id="KW-1185">Reference proteome</keyword>
<dbReference type="OrthoDB" id="10051111at2759"/>
<sequence length="41" mass="4551">MNEEENNTTEPDIPVVDEPVYSANVEVKEDICEVEEPGGET</sequence>
<comment type="caution">
    <text evidence="1">The sequence shown here is derived from an EMBL/GenBank/DDBJ whole genome shotgun (WGS) entry which is preliminary data.</text>
</comment>
<dbReference type="EMBL" id="CAJVCH010313569">
    <property type="protein sequence ID" value="CAG7786250.1"/>
    <property type="molecule type" value="Genomic_DNA"/>
</dbReference>
<proteinExistence type="predicted"/>
<dbReference type="Proteomes" id="UP000708208">
    <property type="component" value="Unassembled WGS sequence"/>
</dbReference>
<gene>
    <name evidence="1" type="ORF">AFUS01_LOCUS24825</name>
</gene>
<evidence type="ECO:0000313" key="1">
    <source>
        <dbReference type="EMBL" id="CAG7786250.1"/>
    </source>
</evidence>
<reference evidence="1" key="1">
    <citation type="submission" date="2021-06" db="EMBL/GenBank/DDBJ databases">
        <authorList>
            <person name="Hodson N. C."/>
            <person name="Mongue J. A."/>
            <person name="Jaron S. K."/>
        </authorList>
    </citation>
    <scope>NUCLEOTIDE SEQUENCE</scope>
</reference>
<evidence type="ECO:0000313" key="2">
    <source>
        <dbReference type="Proteomes" id="UP000708208"/>
    </source>
</evidence>
<dbReference type="AlphaFoldDB" id="A0A8J2PGQ0"/>
<accession>A0A8J2PGQ0</accession>